<keyword evidence="2" id="KW-0012">Acyltransferase</keyword>
<dbReference type="InterPro" id="IPR043129">
    <property type="entry name" value="ATPase_NBD"/>
</dbReference>
<dbReference type="GO" id="GO:0005829">
    <property type="term" value="C:cytosol"/>
    <property type="evidence" value="ECO:0007669"/>
    <property type="project" value="TreeGrafter"/>
</dbReference>
<evidence type="ECO:0000259" key="1">
    <source>
        <dbReference type="Pfam" id="PF00814"/>
    </source>
</evidence>
<feature type="domain" description="Gcp-like" evidence="1">
    <location>
        <begin position="32"/>
        <end position="152"/>
    </location>
</feature>
<dbReference type="Gene3D" id="3.30.420.40">
    <property type="match status" value="2"/>
</dbReference>
<dbReference type="PANTHER" id="PTHR11735:SF11">
    <property type="entry name" value="TRNA THREONYLCARBAMOYLADENOSINE BIOSYNTHESIS PROTEIN TSAB"/>
    <property type="match status" value="1"/>
</dbReference>
<sequence length="221" mass="24444">MNYLLIDTSNQPLSVALVKDDKVEAEINSNEKRNHSAQLMPAVEKLFESASFPKNEVDAVVVAQGPGSYTGLRIGVTVAKTLAYSLDAELYGVSSLKALAATIDSTSEDDIVPIFDARREAVYAGVYRYERGELVETMPEQYITIQDLLAYLEERGAQPLFVGQDADKLSDKLNGNVKAQLPHAKVMTKLINSPVDITTFTPNYLKLSEAERNWQNQQNKS</sequence>
<protein>
    <submittedName>
        <fullName evidence="2">tRNA (Adenosine(37)-N6)-threonylcarbamoyltransferase complex dimerization subunit type 1 TsaB</fullName>
        <ecNumber evidence="2">2.3.1.234</ecNumber>
    </submittedName>
</protein>
<dbReference type="EC" id="2.3.1.234" evidence="2"/>
<accession>A0A9Q4D917</accession>
<reference evidence="2" key="1">
    <citation type="journal article" date="2022" name="Int. J. Mol. Sci.">
        <title>Phenotypic and genotypic virulence characterisation of Staphylococcus pettenkoferi strains isolated from human bloodstream and diabetic foot infections.</title>
        <authorList>
            <person name="Magnan C."/>
        </authorList>
    </citation>
    <scope>NUCLEOTIDE SEQUENCE</scope>
    <source>
        <strain evidence="2">NSP020P</strain>
    </source>
</reference>
<evidence type="ECO:0000313" key="3">
    <source>
        <dbReference type="Proteomes" id="UP001081438"/>
    </source>
</evidence>
<organism evidence="2 3">
    <name type="scientific">Staphylococcus pettenkoferi</name>
    <dbReference type="NCBI Taxonomy" id="170573"/>
    <lineage>
        <taxon>Bacteria</taxon>
        <taxon>Bacillati</taxon>
        <taxon>Bacillota</taxon>
        <taxon>Bacilli</taxon>
        <taxon>Bacillales</taxon>
        <taxon>Staphylococcaceae</taxon>
        <taxon>Staphylococcus</taxon>
    </lineage>
</organism>
<comment type="caution">
    <text evidence="2">The sequence shown here is derived from an EMBL/GenBank/DDBJ whole genome shotgun (WGS) entry which is preliminary data.</text>
</comment>
<dbReference type="RefSeq" id="WP_268211259.1">
    <property type="nucleotide sequence ID" value="NZ_JANSKS010000042.1"/>
</dbReference>
<keyword evidence="2" id="KW-0808">Transferase</keyword>
<dbReference type="NCBIfam" id="TIGR03725">
    <property type="entry name" value="T6A_YeaZ"/>
    <property type="match status" value="1"/>
</dbReference>
<dbReference type="AlphaFoldDB" id="A0A9Q4D917"/>
<dbReference type="PANTHER" id="PTHR11735">
    <property type="entry name" value="TRNA N6-ADENOSINE THREONYLCARBAMOYLTRANSFERASE"/>
    <property type="match status" value="1"/>
</dbReference>
<dbReference type="Pfam" id="PF00814">
    <property type="entry name" value="TsaD"/>
    <property type="match status" value="1"/>
</dbReference>
<dbReference type="InterPro" id="IPR022496">
    <property type="entry name" value="T6A_TsaB"/>
</dbReference>
<dbReference type="EMBL" id="JANSKX010000036">
    <property type="protein sequence ID" value="MCY1595597.1"/>
    <property type="molecule type" value="Genomic_DNA"/>
</dbReference>
<dbReference type="GO" id="GO:0002949">
    <property type="term" value="P:tRNA threonylcarbamoyladenosine modification"/>
    <property type="evidence" value="ECO:0007669"/>
    <property type="project" value="InterPro"/>
</dbReference>
<dbReference type="SUPFAM" id="SSF53067">
    <property type="entry name" value="Actin-like ATPase domain"/>
    <property type="match status" value="2"/>
</dbReference>
<dbReference type="Proteomes" id="UP001081438">
    <property type="component" value="Unassembled WGS sequence"/>
</dbReference>
<gene>
    <name evidence="2" type="primary">tsaB</name>
    <name evidence="2" type="ORF">NW112_10140</name>
</gene>
<proteinExistence type="predicted"/>
<name>A0A9Q4D917_9STAP</name>
<dbReference type="GO" id="GO:0061711">
    <property type="term" value="F:tRNA N(6)-L-threonylcarbamoyladenine synthase activity"/>
    <property type="evidence" value="ECO:0007669"/>
    <property type="project" value="UniProtKB-EC"/>
</dbReference>
<dbReference type="CDD" id="cd24032">
    <property type="entry name" value="ASKHA_NBD_TsaB"/>
    <property type="match status" value="1"/>
</dbReference>
<dbReference type="InterPro" id="IPR000905">
    <property type="entry name" value="Gcp-like_dom"/>
</dbReference>
<evidence type="ECO:0000313" key="2">
    <source>
        <dbReference type="EMBL" id="MCY1595597.1"/>
    </source>
</evidence>